<organism evidence="2 3">
    <name type="scientific">Austropuccinia psidii MF-1</name>
    <dbReference type="NCBI Taxonomy" id="1389203"/>
    <lineage>
        <taxon>Eukaryota</taxon>
        <taxon>Fungi</taxon>
        <taxon>Dikarya</taxon>
        <taxon>Basidiomycota</taxon>
        <taxon>Pucciniomycotina</taxon>
        <taxon>Pucciniomycetes</taxon>
        <taxon>Pucciniales</taxon>
        <taxon>Sphaerophragmiaceae</taxon>
        <taxon>Austropuccinia</taxon>
    </lineage>
</organism>
<evidence type="ECO:0000313" key="3">
    <source>
        <dbReference type="Proteomes" id="UP000765509"/>
    </source>
</evidence>
<keyword evidence="3" id="KW-1185">Reference proteome</keyword>
<feature type="region of interest" description="Disordered" evidence="1">
    <location>
        <begin position="252"/>
        <end position="278"/>
    </location>
</feature>
<dbReference type="EMBL" id="AVOT02046443">
    <property type="protein sequence ID" value="MBW0541754.1"/>
    <property type="molecule type" value="Genomic_DNA"/>
</dbReference>
<evidence type="ECO:0000313" key="2">
    <source>
        <dbReference type="EMBL" id="MBW0541754.1"/>
    </source>
</evidence>
<dbReference type="AlphaFoldDB" id="A0A9Q3FMF3"/>
<name>A0A9Q3FMF3_9BASI</name>
<proteinExistence type="predicted"/>
<sequence>MLRPQQPLPSPTPTTFVTSTPVKLPRATRFAKRVHIKTPTPQPERVTIPTRKISKIKAKDFNLNFYGRDVEDFIKRAERIASIEGANERDLAMKIAFWSEDKDIRYEIERMPGYEMEDRDQLKKEMISKWGKVEPERRHREDSLSILFNQTQQEGGVKSLSQYRKFIEEYYIISKYLLKYGYIKEENDSHIDVFDCSSPEIRSSATKEMIKDRTMVQARDGGYTLPEMDILRNSIEQRQNWRQKSLLKGNHNYQSQMKSKAKRKPDLKMIAGRRLSSK</sequence>
<dbReference type="Proteomes" id="UP000765509">
    <property type="component" value="Unassembled WGS sequence"/>
</dbReference>
<reference evidence="2" key="1">
    <citation type="submission" date="2021-03" db="EMBL/GenBank/DDBJ databases">
        <title>Draft genome sequence of rust myrtle Austropuccinia psidii MF-1, a brazilian biotype.</title>
        <authorList>
            <person name="Quecine M.C."/>
            <person name="Pachon D.M.R."/>
            <person name="Bonatelli M.L."/>
            <person name="Correr F.H."/>
            <person name="Franceschini L.M."/>
            <person name="Leite T.F."/>
            <person name="Margarido G.R.A."/>
            <person name="Almeida C.A."/>
            <person name="Ferrarezi J.A."/>
            <person name="Labate C.A."/>
        </authorList>
    </citation>
    <scope>NUCLEOTIDE SEQUENCE</scope>
    <source>
        <strain evidence="2">MF-1</strain>
    </source>
</reference>
<evidence type="ECO:0000256" key="1">
    <source>
        <dbReference type="SAM" id="MobiDB-lite"/>
    </source>
</evidence>
<comment type="caution">
    <text evidence="2">The sequence shown here is derived from an EMBL/GenBank/DDBJ whole genome shotgun (WGS) entry which is preliminary data.</text>
</comment>
<gene>
    <name evidence="2" type="ORF">O181_081469</name>
</gene>
<protein>
    <submittedName>
        <fullName evidence="2">Uncharacterized protein</fullName>
    </submittedName>
</protein>
<accession>A0A9Q3FMF3</accession>